<reference evidence="13" key="1">
    <citation type="submission" date="2017-04" db="EMBL/GenBank/DDBJ databases">
        <authorList>
            <person name="Varghese N."/>
            <person name="Submissions S."/>
        </authorList>
    </citation>
    <scope>NUCLEOTIDE SEQUENCE [LARGE SCALE GENOMIC DNA]</scope>
    <source>
        <strain evidence="13">DSM 12126</strain>
    </source>
</reference>
<dbReference type="Gene3D" id="1.10.287.130">
    <property type="match status" value="1"/>
</dbReference>
<dbReference type="EC" id="2.7.13.3" evidence="2"/>
<keyword evidence="4" id="KW-0808">Transferase</keyword>
<organism evidence="12 13">
    <name type="scientific">Pedobacter africanus</name>
    <dbReference type="NCBI Taxonomy" id="151894"/>
    <lineage>
        <taxon>Bacteria</taxon>
        <taxon>Pseudomonadati</taxon>
        <taxon>Bacteroidota</taxon>
        <taxon>Sphingobacteriia</taxon>
        <taxon>Sphingobacteriales</taxon>
        <taxon>Sphingobacteriaceae</taxon>
        <taxon>Pedobacter</taxon>
    </lineage>
</organism>
<dbReference type="SMART" id="SM00387">
    <property type="entry name" value="HATPase_c"/>
    <property type="match status" value="1"/>
</dbReference>
<dbReference type="InterPro" id="IPR000700">
    <property type="entry name" value="PAS-assoc_C"/>
</dbReference>
<dbReference type="PANTHER" id="PTHR45453:SF1">
    <property type="entry name" value="PHOSPHATE REGULON SENSOR PROTEIN PHOR"/>
    <property type="match status" value="1"/>
</dbReference>
<dbReference type="CDD" id="cd00130">
    <property type="entry name" value="PAS"/>
    <property type="match status" value="2"/>
</dbReference>
<dbReference type="SUPFAM" id="SSF55874">
    <property type="entry name" value="ATPase domain of HSP90 chaperone/DNA topoisomerase II/histidine kinase"/>
    <property type="match status" value="1"/>
</dbReference>
<name>A0A1W2CXG0_9SPHI</name>
<feature type="domain" description="PAS" evidence="10">
    <location>
        <begin position="281"/>
        <end position="351"/>
    </location>
</feature>
<keyword evidence="7" id="KW-0472">Membrane</keyword>
<dbReference type="FunFam" id="3.30.565.10:FF:000006">
    <property type="entry name" value="Sensor histidine kinase WalK"/>
    <property type="match status" value="1"/>
</dbReference>
<dbReference type="NCBIfam" id="TIGR00229">
    <property type="entry name" value="sensory_box"/>
    <property type="match status" value="3"/>
</dbReference>
<dbReference type="Gene3D" id="3.30.565.10">
    <property type="entry name" value="Histidine kinase-like ATPase, C-terminal domain"/>
    <property type="match status" value="1"/>
</dbReference>
<evidence type="ECO:0000259" key="11">
    <source>
        <dbReference type="PROSITE" id="PS50113"/>
    </source>
</evidence>
<dbReference type="CDD" id="cd00075">
    <property type="entry name" value="HATPase"/>
    <property type="match status" value="1"/>
</dbReference>
<evidence type="ECO:0000256" key="5">
    <source>
        <dbReference type="ARBA" id="ARBA00022777"/>
    </source>
</evidence>
<sequence>MMKELKQRQENPAVREEKIQALQSRVDELTDFIENAAIPLHRVDKNGYITWANQAELDALGFRKEEYIGAHITDFHADQHVIDDILARLSNNETLHNYPARLKCKDGAIKHVLISSNVLRKDEEFLHTRCFTRDVTELVTEMNRKERLLLELEESEARMKMAISSTHMGTWEYTPAESNLYLSPEALGILGFSHGRAIDYAGFLKILHPEERTRIHQELNASVKAVSNEIYSTKFKIIRPSDQAERWLHLQGKITLKSAGGSTRFIGTVLDITEAVLAEEKNAQLLAIIESSNDAIISINLEGLITSWNAAAEEIFGFSQHEVLGTPAHHMIPADKQQELSGLLSRVAAGEDIHHLETRLLTKDNRTIDVAITLSQLKNPAGHLIGFSKIIRDITEKKQEEQRKNSFIAMVSHEIKTPITAVTAYLQMVLQKAQKDQDSFYINLLSRADVKIKKMTAMVQDFLNVTRLEEGKLQIIKKQFELSSMIHEVAEEGQFLTTKHTINILGCDDLKVYGDKEKLSHVLSNLLSNAIKYSPNGGYIFIKCESLNNKARISVTDQGVGIKKSDQKRIFERFYRVNNDQAQAASGFGIGLYLASEILARHNSQLQINSKEGVGSTFFFDLDIS</sequence>
<dbReference type="EMBL" id="FWXT01000002">
    <property type="protein sequence ID" value="SMC89388.1"/>
    <property type="molecule type" value="Genomic_DNA"/>
</dbReference>
<dbReference type="InterPro" id="IPR035965">
    <property type="entry name" value="PAS-like_dom_sf"/>
</dbReference>
<dbReference type="InterPro" id="IPR013655">
    <property type="entry name" value="PAS_fold_3"/>
</dbReference>
<dbReference type="Pfam" id="PF00989">
    <property type="entry name" value="PAS"/>
    <property type="match status" value="1"/>
</dbReference>
<evidence type="ECO:0000256" key="6">
    <source>
        <dbReference type="ARBA" id="ARBA00023012"/>
    </source>
</evidence>
<dbReference type="AlphaFoldDB" id="A0A1W2CXG0"/>
<proteinExistence type="predicted"/>
<evidence type="ECO:0000256" key="4">
    <source>
        <dbReference type="ARBA" id="ARBA00022679"/>
    </source>
</evidence>
<evidence type="ECO:0000259" key="10">
    <source>
        <dbReference type="PROSITE" id="PS50112"/>
    </source>
</evidence>
<keyword evidence="13" id="KW-1185">Reference proteome</keyword>
<dbReference type="InterPro" id="IPR003661">
    <property type="entry name" value="HisK_dim/P_dom"/>
</dbReference>
<gene>
    <name evidence="12" type="ORF">SAMN04488524_3316</name>
</gene>
<evidence type="ECO:0000259" key="9">
    <source>
        <dbReference type="PROSITE" id="PS50109"/>
    </source>
</evidence>
<dbReference type="OrthoDB" id="9813151at2"/>
<dbReference type="STRING" id="151894.SAMN04488524_3316"/>
<dbReference type="Gene3D" id="2.10.70.100">
    <property type="match status" value="1"/>
</dbReference>
<dbReference type="PROSITE" id="PS50113">
    <property type="entry name" value="PAC"/>
    <property type="match status" value="2"/>
</dbReference>
<dbReference type="Pfam" id="PF08447">
    <property type="entry name" value="PAS_3"/>
    <property type="match status" value="1"/>
</dbReference>
<feature type="domain" description="PAC" evidence="11">
    <location>
        <begin position="231"/>
        <end position="284"/>
    </location>
</feature>
<dbReference type="GO" id="GO:0016036">
    <property type="term" value="P:cellular response to phosphate starvation"/>
    <property type="evidence" value="ECO:0007669"/>
    <property type="project" value="TreeGrafter"/>
</dbReference>
<dbReference type="SUPFAM" id="SSF47384">
    <property type="entry name" value="Homodimeric domain of signal transducing histidine kinase"/>
    <property type="match status" value="1"/>
</dbReference>
<dbReference type="InterPro" id="IPR001610">
    <property type="entry name" value="PAC"/>
</dbReference>
<evidence type="ECO:0000256" key="7">
    <source>
        <dbReference type="ARBA" id="ARBA00023136"/>
    </source>
</evidence>
<dbReference type="InterPro" id="IPR000014">
    <property type="entry name" value="PAS"/>
</dbReference>
<dbReference type="Pfam" id="PF13426">
    <property type="entry name" value="PAS_9"/>
    <property type="match status" value="1"/>
</dbReference>
<keyword evidence="3" id="KW-0597">Phosphoprotein</keyword>
<keyword evidence="5" id="KW-0418">Kinase</keyword>
<feature type="coiled-coil region" evidence="8">
    <location>
        <begin position="135"/>
        <end position="165"/>
    </location>
</feature>
<dbReference type="InterPro" id="IPR003594">
    <property type="entry name" value="HATPase_dom"/>
</dbReference>
<dbReference type="InterPro" id="IPR004358">
    <property type="entry name" value="Sig_transdc_His_kin-like_C"/>
</dbReference>
<dbReference type="InterPro" id="IPR005467">
    <property type="entry name" value="His_kinase_dom"/>
</dbReference>
<keyword evidence="8" id="KW-0175">Coiled coil</keyword>
<dbReference type="RefSeq" id="WP_084240103.1">
    <property type="nucleotide sequence ID" value="NZ_FWXT01000002.1"/>
</dbReference>
<dbReference type="PROSITE" id="PS50112">
    <property type="entry name" value="PAS"/>
    <property type="match status" value="3"/>
</dbReference>
<evidence type="ECO:0000256" key="3">
    <source>
        <dbReference type="ARBA" id="ARBA00022553"/>
    </source>
</evidence>
<dbReference type="InterPro" id="IPR036097">
    <property type="entry name" value="HisK_dim/P_sf"/>
</dbReference>
<dbReference type="SUPFAM" id="SSF55785">
    <property type="entry name" value="PYP-like sensor domain (PAS domain)"/>
    <property type="match status" value="3"/>
</dbReference>
<feature type="domain" description="PAC" evidence="11">
    <location>
        <begin position="354"/>
        <end position="406"/>
    </location>
</feature>
<dbReference type="Pfam" id="PF00512">
    <property type="entry name" value="HisKA"/>
    <property type="match status" value="1"/>
</dbReference>
<dbReference type="GO" id="GO:0004721">
    <property type="term" value="F:phosphoprotein phosphatase activity"/>
    <property type="evidence" value="ECO:0007669"/>
    <property type="project" value="TreeGrafter"/>
</dbReference>
<dbReference type="GO" id="GO:0000155">
    <property type="term" value="F:phosphorelay sensor kinase activity"/>
    <property type="evidence" value="ECO:0007669"/>
    <property type="project" value="InterPro"/>
</dbReference>
<feature type="domain" description="PAS" evidence="10">
    <location>
        <begin position="25"/>
        <end position="69"/>
    </location>
</feature>
<dbReference type="SMART" id="SM00388">
    <property type="entry name" value="HisKA"/>
    <property type="match status" value="1"/>
</dbReference>
<keyword evidence="6" id="KW-0902">Two-component regulatory system</keyword>
<dbReference type="SMART" id="SM00091">
    <property type="entry name" value="PAS"/>
    <property type="match status" value="3"/>
</dbReference>
<dbReference type="CDD" id="cd00082">
    <property type="entry name" value="HisKA"/>
    <property type="match status" value="1"/>
</dbReference>
<evidence type="ECO:0000313" key="12">
    <source>
        <dbReference type="EMBL" id="SMC89388.1"/>
    </source>
</evidence>
<evidence type="ECO:0000256" key="2">
    <source>
        <dbReference type="ARBA" id="ARBA00012438"/>
    </source>
</evidence>
<dbReference type="Gene3D" id="3.30.450.20">
    <property type="entry name" value="PAS domain"/>
    <property type="match status" value="3"/>
</dbReference>
<dbReference type="GO" id="GO:0005886">
    <property type="term" value="C:plasma membrane"/>
    <property type="evidence" value="ECO:0007669"/>
    <property type="project" value="TreeGrafter"/>
</dbReference>
<accession>A0A1W2CXG0</accession>
<dbReference type="GO" id="GO:0006355">
    <property type="term" value="P:regulation of DNA-templated transcription"/>
    <property type="evidence" value="ECO:0007669"/>
    <property type="project" value="InterPro"/>
</dbReference>
<dbReference type="PANTHER" id="PTHR45453">
    <property type="entry name" value="PHOSPHATE REGULON SENSOR PROTEIN PHOR"/>
    <property type="match status" value="1"/>
</dbReference>
<dbReference type="PRINTS" id="PR00344">
    <property type="entry name" value="BCTRLSENSOR"/>
</dbReference>
<dbReference type="InterPro" id="IPR013767">
    <property type="entry name" value="PAS_fold"/>
</dbReference>
<dbReference type="SMART" id="SM00086">
    <property type="entry name" value="PAC"/>
    <property type="match status" value="3"/>
</dbReference>
<feature type="domain" description="Histidine kinase" evidence="9">
    <location>
        <begin position="410"/>
        <end position="625"/>
    </location>
</feature>
<evidence type="ECO:0000256" key="1">
    <source>
        <dbReference type="ARBA" id="ARBA00000085"/>
    </source>
</evidence>
<feature type="domain" description="PAS" evidence="10">
    <location>
        <begin position="155"/>
        <end position="226"/>
    </location>
</feature>
<dbReference type="PROSITE" id="PS50109">
    <property type="entry name" value="HIS_KIN"/>
    <property type="match status" value="1"/>
</dbReference>
<dbReference type="Pfam" id="PF02518">
    <property type="entry name" value="HATPase_c"/>
    <property type="match status" value="1"/>
</dbReference>
<dbReference type="InterPro" id="IPR036890">
    <property type="entry name" value="HATPase_C_sf"/>
</dbReference>
<comment type="catalytic activity">
    <reaction evidence="1">
        <text>ATP + protein L-histidine = ADP + protein N-phospho-L-histidine.</text>
        <dbReference type="EC" id="2.7.13.3"/>
    </reaction>
</comment>
<evidence type="ECO:0000256" key="8">
    <source>
        <dbReference type="SAM" id="Coils"/>
    </source>
</evidence>
<dbReference type="InterPro" id="IPR050351">
    <property type="entry name" value="BphY/WalK/GraS-like"/>
</dbReference>
<evidence type="ECO:0000313" key="13">
    <source>
        <dbReference type="Proteomes" id="UP000192756"/>
    </source>
</evidence>
<dbReference type="Proteomes" id="UP000192756">
    <property type="component" value="Unassembled WGS sequence"/>
</dbReference>
<protein>
    <recommendedName>
        <fullName evidence="2">histidine kinase</fullName>
        <ecNumber evidence="2">2.7.13.3</ecNumber>
    </recommendedName>
</protein>